<protein>
    <submittedName>
        <fullName evidence="1">Uncharacterized protein</fullName>
    </submittedName>
</protein>
<dbReference type="EMBL" id="LR797523">
    <property type="protein sequence ID" value="CAB4222036.1"/>
    <property type="molecule type" value="Genomic_DNA"/>
</dbReference>
<reference evidence="1" key="1">
    <citation type="submission" date="2020-05" db="EMBL/GenBank/DDBJ databases">
        <authorList>
            <person name="Chiriac C."/>
            <person name="Salcher M."/>
            <person name="Ghai R."/>
            <person name="Kavagutti S V."/>
        </authorList>
    </citation>
    <scope>NUCLEOTIDE SEQUENCE</scope>
</reference>
<sequence>MYLTEAQKTQSEDLFIALVEAVSTKYYDMDESYEMTEEDAYMTSILMDYFVENYKHLTLKESAYQALTGVDINEDLFNEVIELMLDESIGTFVAGAAHGIRNLLSKGALNKSNTKLNSARKSAERAGNVALQAKDNYVKTNSNSTSPVGRIKASFSKAKMDKTKEKSDTALTQRKSAFDNKISTMNTHNANLANTAGLANKIDTGITNVKNKISGAINTGANKLGSVAGRVAGAIA</sequence>
<gene>
    <name evidence="1" type="ORF">UFOVP1655_28</name>
</gene>
<organism evidence="1">
    <name type="scientific">uncultured Caudovirales phage</name>
    <dbReference type="NCBI Taxonomy" id="2100421"/>
    <lineage>
        <taxon>Viruses</taxon>
        <taxon>Duplodnaviria</taxon>
        <taxon>Heunggongvirae</taxon>
        <taxon>Uroviricota</taxon>
        <taxon>Caudoviricetes</taxon>
        <taxon>Peduoviridae</taxon>
        <taxon>Maltschvirus</taxon>
        <taxon>Maltschvirus maltsch</taxon>
    </lineage>
</organism>
<evidence type="ECO:0000313" key="1">
    <source>
        <dbReference type="EMBL" id="CAB4222036.1"/>
    </source>
</evidence>
<accession>A0A6J5T476</accession>
<name>A0A6J5T476_9CAUD</name>
<proteinExistence type="predicted"/>